<dbReference type="Gene3D" id="2.60.40.4300">
    <property type="match status" value="5"/>
</dbReference>
<feature type="compositionally biased region" description="Polar residues" evidence="6">
    <location>
        <begin position="7"/>
        <end position="22"/>
    </location>
</feature>
<evidence type="ECO:0000256" key="1">
    <source>
        <dbReference type="ARBA" id="ARBA00022512"/>
    </source>
</evidence>
<keyword evidence="1" id="KW-0134">Cell wall</keyword>
<sequence>MADTNLRDNNNQQLAGSGNGTNIINDKVKIPTGAFQSKQMQTENCKVNNQMLDKTEVTNSTKNSSTLNVENSKTADLSRFDYSLYTKKVKSFEFRNSDNNDVIRTVILNKPTGVETVTMTLNVSCLKGRKHQHRSHTSTRSSIYNYKPQVIAEVNTSNNPLPKISILEKNVLPKTFFQVDKNTFLTQQDKENYEKFISVNKNDISIELPAFSINDIDIPGYSYHINAKKTTPGAGLGKEKFYIYTESPQTVVIDYTPITVKVEHKIITVTPTDPKTPSDKLPDNPGKNYPKGVDKTDLNKTITRKITVIKPDGTKEAHDQPVNLTRTATVDEVTGKVTYRDWVPGTWDNFDVPAVSGYTPSQSNVPKQSVTDGTKDTTVTITYTPTEQTGKITYVDPNGKEVGTTPLTGKTDEEIPVTPNVPAGWQIVPDPKIPTKITATPDGIQTVTVKVEHKIITVTPTDPKTPSDKLPDNPGKNYPKGVDKKDLNKTVKRTITVNKPAGSTVDASQETTLTRTATVDEVTGQVTYGKWTTSKLDKYNAPEIPGYTPSQAEVPAVDQVTVDYTDPKIEITYTPTEQTGKITYVDPNGKEVGTTPLTGKTDEEIPVTPNVPAGWQIVPDPKIPTKITATPDGIQTVTVKVEHKIITVTPTDPKTPSDKLPDNPGKNYPKGVDKKDLNKTVKRTITVNKPAGSTVDASQETTLTRTATVDEVTGQVTYGKWTTSKLDKYNAPEIPGYTPSQAEVPAVDQVTVDYTDPKIEITYTPTEQTGKITYVDPNGKEVGTTPLTGKTDEEIPVTPNVPAGWQIVPDPKIPTKITATPDGIQTVTVKVEHKIITVTPTDPKTPSDKLPDNPGKNYPKGVDKKDLNKTVKRTITVNKPAGSTVDASQETTLTRTATVDEVTGQVTYGKWTTSKLDKYNAPEIPGYTPSQAEVPAVDQVTVDYTDPKIEITYTPTEQTGKITYVDPNGKEVGTTPLTGKTDEEIPVTPNVPAGWQIVPDPKIPTKITATPDGIQTVTVKVEHKIITVTPTDPKTPSDKLPDNPGKNYPKGVDKKDLNKTVKRTITVNKPAGSTVDASQETTLTRTATVDEVTGQVTYGKWTTSKLDKYNAPEIPGYTPSQAEVPAVDQVTVDYTDPKIEITYTPTEQTGKITYVDPNGKEVGTTPLTGKTDEEIPVTPNVPAGWQIVPDPKIPTKITATPDGIQTVTVKVEHKIITVTPTDPKTPSDKLPDNPGKNYPKGVDKKDLNKTVKRTITSQPTTAKDNQLPQTGNDNSLTLMGLGASTLLGMFGLAAVNKKRK</sequence>
<keyword evidence="10" id="KW-1185">Reference proteome</keyword>
<feature type="transmembrane region" description="Helical" evidence="7">
    <location>
        <begin position="1276"/>
        <end position="1295"/>
    </location>
</feature>
<protein>
    <submittedName>
        <fullName evidence="9">LPXTG cell wall anchor domain-containing protein</fullName>
    </submittedName>
</protein>
<feature type="region of interest" description="Disordered" evidence="6">
    <location>
        <begin position="271"/>
        <end position="295"/>
    </location>
</feature>
<evidence type="ECO:0000256" key="2">
    <source>
        <dbReference type="ARBA" id="ARBA00022525"/>
    </source>
</evidence>
<feature type="region of interest" description="Disordered" evidence="6">
    <location>
        <begin position="770"/>
        <end position="793"/>
    </location>
</feature>
<name>A0ABV2B634_9LACO</name>
<accession>A0ABV2B634</accession>
<dbReference type="EMBL" id="JBETVU010000012">
    <property type="protein sequence ID" value="MES5148719.1"/>
    <property type="molecule type" value="Genomic_DNA"/>
</dbReference>
<keyword evidence="7" id="KW-0472">Membrane</keyword>
<keyword evidence="4" id="KW-0677">Repeat</keyword>
<dbReference type="RefSeq" id="WP_353579834.1">
    <property type="nucleotide sequence ID" value="NZ_JBETVU010000012.1"/>
</dbReference>
<proteinExistence type="predicted"/>
<dbReference type="Pfam" id="PF06458">
    <property type="entry name" value="MucBP"/>
    <property type="match status" value="5"/>
</dbReference>
<feature type="region of interest" description="Disordered" evidence="6">
    <location>
        <begin position="459"/>
        <end position="484"/>
    </location>
</feature>
<evidence type="ECO:0000256" key="3">
    <source>
        <dbReference type="ARBA" id="ARBA00022729"/>
    </source>
</evidence>
<dbReference type="NCBIfam" id="TIGR01167">
    <property type="entry name" value="LPXTG_anchor"/>
    <property type="match status" value="1"/>
</dbReference>
<keyword evidence="7" id="KW-1133">Transmembrane helix</keyword>
<feature type="region of interest" description="Disordered" evidence="6">
    <location>
        <begin position="649"/>
        <end position="674"/>
    </location>
</feature>
<evidence type="ECO:0000313" key="9">
    <source>
        <dbReference type="EMBL" id="MES5148719.1"/>
    </source>
</evidence>
<evidence type="ECO:0000313" key="10">
    <source>
        <dbReference type="Proteomes" id="UP001434419"/>
    </source>
</evidence>
<dbReference type="Gene3D" id="3.10.20.320">
    <property type="entry name" value="Putative peptidoglycan bound protein (lpxtg motif)"/>
    <property type="match status" value="5"/>
</dbReference>
<dbReference type="InterPro" id="IPR019931">
    <property type="entry name" value="LPXTG_anchor"/>
</dbReference>
<dbReference type="InterPro" id="IPR041495">
    <property type="entry name" value="Mub_B2"/>
</dbReference>
<organism evidence="9 10">
    <name type="scientific">Lactobacillus crispatus</name>
    <dbReference type="NCBI Taxonomy" id="47770"/>
    <lineage>
        <taxon>Bacteria</taxon>
        <taxon>Bacillati</taxon>
        <taxon>Bacillota</taxon>
        <taxon>Bacilli</taxon>
        <taxon>Lactobacillales</taxon>
        <taxon>Lactobacillaceae</taxon>
        <taxon>Lactobacillus</taxon>
    </lineage>
</organism>
<evidence type="ECO:0000256" key="5">
    <source>
        <dbReference type="ARBA" id="ARBA00023088"/>
    </source>
</evidence>
<keyword evidence="2" id="KW-0964">Secreted</keyword>
<feature type="region of interest" description="Disordered" evidence="6">
    <location>
        <begin position="1"/>
        <end position="22"/>
    </location>
</feature>
<feature type="domain" description="Gram-positive cocci surface proteins LPxTG" evidence="8">
    <location>
        <begin position="1267"/>
        <end position="1300"/>
    </location>
</feature>
<keyword evidence="3" id="KW-0732">Signal</keyword>
<keyword evidence="5" id="KW-0572">Peptidoglycan-anchor</keyword>
<feature type="region of interest" description="Disordered" evidence="6">
    <location>
        <begin position="960"/>
        <end position="983"/>
    </location>
</feature>
<comment type="caution">
    <text evidence="9">The sequence shown here is derived from an EMBL/GenBank/DDBJ whole genome shotgun (WGS) entry which is preliminary data.</text>
</comment>
<dbReference type="Pfam" id="PF17966">
    <property type="entry name" value="Muc_B2"/>
    <property type="match status" value="5"/>
</dbReference>
<dbReference type="PROSITE" id="PS50847">
    <property type="entry name" value="GRAM_POS_ANCHORING"/>
    <property type="match status" value="1"/>
</dbReference>
<feature type="region of interest" description="Disordered" evidence="6">
    <location>
        <begin position="1219"/>
        <end position="1250"/>
    </location>
</feature>
<dbReference type="Pfam" id="PF00746">
    <property type="entry name" value="Gram_pos_anchor"/>
    <property type="match status" value="1"/>
</dbReference>
<feature type="region of interest" description="Disordered" evidence="6">
    <location>
        <begin position="1029"/>
        <end position="1054"/>
    </location>
</feature>
<evidence type="ECO:0000256" key="6">
    <source>
        <dbReference type="SAM" id="MobiDB-lite"/>
    </source>
</evidence>
<evidence type="ECO:0000256" key="4">
    <source>
        <dbReference type="ARBA" id="ARBA00022737"/>
    </source>
</evidence>
<feature type="region of interest" description="Disordered" evidence="6">
    <location>
        <begin position="1150"/>
        <end position="1173"/>
    </location>
</feature>
<dbReference type="Proteomes" id="UP001434419">
    <property type="component" value="Unassembled WGS sequence"/>
</dbReference>
<feature type="region of interest" description="Disordered" evidence="6">
    <location>
        <begin position="392"/>
        <end position="423"/>
    </location>
</feature>
<keyword evidence="7" id="KW-0812">Transmembrane</keyword>
<gene>
    <name evidence="9" type="ORF">ABVC42_02030</name>
</gene>
<dbReference type="InterPro" id="IPR009459">
    <property type="entry name" value="MucBP_dom"/>
</dbReference>
<reference evidence="9" key="1">
    <citation type="submission" date="2024-06" db="EMBL/GenBank/DDBJ databases">
        <title>Vaginal Lactobacillus fatty acid response mechanisms reveal a metabolite-targeted strategy for bacterial vaginosis treatment.</title>
        <authorList>
            <person name="Zhu M."/>
            <person name="Blainey P.C."/>
            <person name="Bloom S.M."/>
            <person name="Kwon D.S."/>
        </authorList>
    </citation>
    <scope>NUCLEOTIDE SEQUENCE</scope>
    <source>
        <strain evidence="9">194_F1_1</strain>
    </source>
</reference>
<feature type="region of interest" description="Disordered" evidence="6">
    <location>
        <begin position="839"/>
        <end position="864"/>
    </location>
</feature>
<evidence type="ECO:0000259" key="8">
    <source>
        <dbReference type="PROSITE" id="PS50847"/>
    </source>
</evidence>
<evidence type="ECO:0000256" key="7">
    <source>
        <dbReference type="SAM" id="Phobius"/>
    </source>
</evidence>
<feature type="region of interest" description="Disordered" evidence="6">
    <location>
        <begin position="580"/>
        <end position="603"/>
    </location>
</feature>